<evidence type="ECO:0000313" key="2">
    <source>
        <dbReference type="Proteomes" id="UP000184447"/>
    </source>
</evidence>
<proteinExistence type="predicted"/>
<sequence length="335" mass="38548">MPKSRRANAVIFGFDFQVNAAIVLMLENIEDLKSLRLEGNFEDIELELENGQYILAQAKAVEQSSSDFRNVRKNLQKSLISLSEGSQKVNAQQLILITNSPNPLNEDVSKNVFLGAAHRDFSSLPESSQELIGGYLNGMSQPLDLDKFMIQVLPFETDNDFERYKIVRQLVDDFIGDLNLSIPGLGKKLLNIWHEEVFKNSTKKNASIQLKKKDLVWPIIVIATDVERCDDSFIEIFDCSAYDEIAHRYKDTIESCCERCEFFIKVLCDYNGYQTTKKPVEKCMDFAMNKWKDYLSEFELDTIDEETKKGLIQIILYNIVRNRITIDKIKKVVKL</sequence>
<dbReference type="EMBL" id="FQXM01000007">
    <property type="protein sequence ID" value="SHH59641.1"/>
    <property type="molecule type" value="Genomic_DNA"/>
</dbReference>
<dbReference type="STRING" id="1121316.SAMN02745207_01658"/>
<dbReference type="RefSeq" id="WP_073337961.1">
    <property type="nucleotide sequence ID" value="NZ_FQXM01000007.1"/>
</dbReference>
<dbReference type="AlphaFoldDB" id="A0A1M5U9Q9"/>
<organism evidence="1 2">
    <name type="scientific">Clostridium grantii DSM 8605</name>
    <dbReference type="NCBI Taxonomy" id="1121316"/>
    <lineage>
        <taxon>Bacteria</taxon>
        <taxon>Bacillati</taxon>
        <taxon>Bacillota</taxon>
        <taxon>Clostridia</taxon>
        <taxon>Eubacteriales</taxon>
        <taxon>Clostridiaceae</taxon>
        <taxon>Clostridium</taxon>
    </lineage>
</organism>
<dbReference type="Proteomes" id="UP000184447">
    <property type="component" value="Unassembled WGS sequence"/>
</dbReference>
<gene>
    <name evidence="1" type="ORF">SAMN02745207_01658</name>
</gene>
<name>A0A1M5U9Q9_9CLOT</name>
<accession>A0A1M5U9Q9</accession>
<evidence type="ECO:0000313" key="1">
    <source>
        <dbReference type="EMBL" id="SHH59641.1"/>
    </source>
</evidence>
<protein>
    <submittedName>
        <fullName evidence="1">Uncharacterized protein</fullName>
    </submittedName>
</protein>
<dbReference type="OrthoDB" id="2041105at2"/>
<reference evidence="1 2" key="1">
    <citation type="submission" date="2016-11" db="EMBL/GenBank/DDBJ databases">
        <authorList>
            <person name="Jaros S."/>
            <person name="Januszkiewicz K."/>
            <person name="Wedrychowicz H."/>
        </authorList>
    </citation>
    <scope>NUCLEOTIDE SEQUENCE [LARGE SCALE GENOMIC DNA]</scope>
    <source>
        <strain evidence="1 2">DSM 8605</strain>
    </source>
</reference>
<keyword evidence="2" id="KW-1185">Reference proteome</keyword>